<evidence type="ECO:0000256" key="7">
    <source>
        <dbReference type="ARBA" id="ARBA00022763"/>
    </source>
</evidence>
<keyword evidence="5" id="KW-0004">4Fe-4S</keyword>
<evidence type="ECO:0000313" key="13">
    <source>
        <dbReference type="EMBL" id="MPM36062.1"/>
    </source>
</evidence>
<comment type="catalytic activity">
    <reaction evidence="1">
        <text>Hydrolyzes single-stranded DNA or mismatched double-stranded DNA and polynucleotides, releasing free uracil.</text>
        <dbReference type="EC" id="3.2.2.27"/>
    </reaction>
</comment>
<comment type="similarity">
    <text evidence="2">Belongs to the uracil-DNA glycosylase (UDG) superfamily. Type 4 (UDGa) family.</text>
</comment>
<dbReference type="Gene3D" id="3.40.470.10">
    <property type="entry name" value="Uracil-DNA glycosylase-like domain"/>
    <property type="match status" value="1"/>
</dbReference>
<dbReference type="PANTHER" id="PTHR33693:SF1">
    <property type="entry name" value="TYPE-4 URACIL-DNA GLYCOSYLASE"/>
    <property type="match status" value="1"/>
</dbReference>
<feature type="domain" description="Uracil-DNA glycosylase-like" evidence="12">
    <location>
        <begin position="28"/>
        <end position="174"/>
    </location>
</feature>
<keyword evidence="9" id="KW-0408">Iron</keyword>
<keyword evidence="10" id="KW-0411">Iron-sulfur</keyword>
<dbReference type="SUPFAM" id="SSF52141">
    <property type="entry name" value="Uracil-DNA glycosylase-like"/>
    <property type="match status" value="1"/>
</dbReference>
<dbReference type="EC" id="3.2.2.27" evidence="3"/>
<evidence type="ECO:0000256" key="6">
    <source>
        <dbReference type="ARBA" id="ARBA00022723"/>
    </source>
</evidence>
<protein>
    <recommendedName>
        <fullName evidence="4">Type-4 uracil-DNA glycosylase</fullName>
        <ecNumber evidence="3">3.2.2.27</ecNumber>
    </recommendedName>
</protein>
<dbReference type="SMART" id="SM00986">
    <property type="entry name" value="UDG"/>
    <property type="match status" value="1"/>
</dbReference>
<keyword evidence="6" id="KW-0479">Metal-binding</keyword>
<evidence type="ECO:0000256" key="1">
    <source>
        <dbReference type="ARBA" id="ARBA00001400"/>
    </source>
</evidence>
<evidence type="ECO:0000256" key="8">
    <source>
        <dbReference type="ARBA" id="ARBA00022801"/>
    </source>
</evidence>
<dbReference type="InterPro" id="IPR005273">
    <property type="entry name" value="Ura-DNA_glyco_family4"/>
</dbReference>
<name>A0A644Z5G0_9ZZZZ</name>
<dbReference type="EMBL" id="VSSQ01007483">
    <property type="protein sequence ID" value="MPM36062.1"/>
    <property type="molecule type" value="Genomic_DNA"/>
</dbReference>
<evidence type="ECO:0000256" key="11">
    <source>
        <dbReference type="ARBA" id="ARBA00023204"/>
    </source>
</evidence>
<dbReference type="GO" id="GO:0046872">
    <property type="term" value="F:metal ion binding"/>
    <property type="evidence" value="ECO:0007669"/>
    <property type="project" value="UniProtKB-KW"/>
</dbReference>
<evidence type="ECO:0000256" key="10">
    <source>
        <dbReference type="ARBA" id="ARBA00023014"/>
    </source>
</evidence>
<proteinExistence type="inferred from homology"/>
<keyword evidence="11" id="KW-0234">DNA repair</keyword>
<keyword evidence="7" id="KW-0227">DNA damage</keyword>
<evidence type="ECO:0000256" key="9">
    <source>
        <dbReference type="ARBA" id="ARBA00023004"/>
    </source>
</evidence>
<gene>
    <name evidence="13" type="primary">udg_7</name>
    <name evidence="13" type="ORF">SDC9_82657</name>
</gene>
<evidence type="ECO:0000256" key="2">
    <source>
        <dbReference type="ARBA" id="ARBA00006521"/>
    </source>
</evidence>
<evidence type="ECO:0000256" key="5">
    <source>
        <dbReference type="ARBA" id="ARBA00022485"/>
    </source>
</evidence>
<evidence type="ECO:0000259" key="12">
    <source>
        <dbReference type="SMART" id="SM00986"/>
    </source>
</evidence>
<sequence>MYSMDELKKFTARCRKCRLAETRTTVVFGEGNEHADIMFVGEGPGYNEDVQGRPFVGKAGQLLDKMIEAINLKRSDVYIANVVKCRPPENRNPMDDEAESCIDYLRWQVKLIRPKIIVCLGAVSAKKLIDPNLSISRQRGVFVKKGDIFFMPTYHPSYLLRNESAKKDSWEDFKSIAAKLTELKKEQNNQPIGGN</sequence>
<dbReference type="Pfam" id="PF03167">
    <property type="entry name" value="UDG"/>
    <property type="match status" value="1"/>
</dbReference>
<dbReference type="AlphaFoldDB" id="A0A644Z5G0"/>
<dbReference type="NCBIfam" id="TIGR00758">
    <property type="entry name" value="UDG_fam4"/>
    <property type="match status" value="1"/>
</dbReference>
<dbReference type="PANTHER" id="PTHR33693">
    <property type="entry name" value="TYPE-5 URACIL-DNA GLYCOSYLASE"/>
    <property type="match status" value="1"/>
</dbReference>
<dbReference type="GO" id="GO:0004844">
    <property type="term" value="F:uracil DNA N-glycosylase activity"/>
    <property type="evidence" value="ECO:0007669"/>
    <property type="project" value="UniProtKB-EC"/>
</dbReference>
<evidence type="ECO:0000256" key="4">
    <source>
        <dbReference type="ARBA" id="ARBA00019403"/>
    </source>
</evidence>
<keyword evidence="13" id="KW-0326">Glycosidase</keyword>
<dbReference type="InterPro" id="IPR036895">
    <property type="entry name" value="Uracil-DNA_glycosylase-like_sf"/>
</dbReference>
<dbReference type="InterPro" id="IPR005122">
    <property type="entry name" value="Uracil-DNA_glycosylase-like"/>
</dbReference>
<comment type="caution">
    <text evidence="13">The sequence shown here is derived from an EMBL/GenBank/DDBJ whole genome shotgun (WGS) entry which is preliminary data.</text>
</comment>
<dbReference type="SMART" id="SM00987">
    <property type="entry name" value="UreE_C"/>
    <property type="match status" value="1"/>
</dbReference>
<accession>A0A644Z5G0</accession>
<reference evidence="13" key="1">
    <citation type="submission" date="2019-08" db="EMBL/GenBank/DDBJ databases">
        <authorList>
            <person name="Kucharzyk K."/>
            <person name="Murdoch R.W."/>
            <person name="Higgins S."/>
            <person name="Loffler F."/>
        </authorList>
    </citation>
    <scope>NUCLEOTIDE SEQUENCE</scope>
</reference>
<dbReference type="InterPro" id="IPR051536">
    <property type="entry name" value="UDG_Type-4/5"/>
</dbReference>
<organism evidence="13">
    <name type="scientific">bioreactor metagenome</name>
    <dbReference type="NCBI Taxonomy" id="1076179"/>
    <lineage>
        <taxon>unclassified sequences</taxon>
        <taxon>metagenomes</taxon>
        <taxon>ecological metagenomes</taxon>
    </lineage>
</organism>
<dbReference type="GO" id="GO:0051539">
    <property type="term" value="F:4 iron, 4 sulfur cluster binding"/>
    <property type="evidence" value="ECO:0007669"/>
    <property type="project" value="UniProtKB-KW"/>
</dbReference>
<dbReference type="CDD" id="cd10030">
    <property type="entry name" value="UDG-F4_TTUDGA_SPO1dp_like"/>
    <property type="match status" value="1"/>
</dbReference>
<dbReference type="GO" id="GO:0006281">
    <property type="term" value="P:DNA repair"/>
    <property type="evidence" value="ECO:0007669"/>
    <property type="project" value="UniProtKB-KW"/>
</dbReference>
<keyword evidence="8 13" id="KW-0378">Hydrolase</keyword>
<evidence type="ECO:0000256" key="3">
    <source>
        <dbReference type="ARBA" id="ARBA00012030"/>
    </source>
</evidence>